<protein>
    <submittedName>
        <fullName evidence="1">Uncharacterized protein</fullName>
    </submittedName>
</protein>
<evidence type="ECO:0000313" key="1">
    <source>
        <dbReference type="EnsemblPlants" id="EMT30641"/>
    </source>
</evidence>
<dbReference type="PANTHER" id="PTHR31558:SF5">
    <property type="entry name" value="OS03G0759000 PROTEIN"/>
    <property type="match status" value="1"/>
</dbReference>
<accession>M8D2Z5</accession>
<organism evidence="1">
    <name type="scientific">Aegilops tauschii</name>
    <name type="common">Tausch's goatgrass</name>
    <name type="synonym">Aegilops squarrosa</name>
    <dbReference type="NCBI Taxonomy" id="37682"/>
    <lineage>
        <taxon>Eukaryota</taxon>
        <taxon>Viridiplantae</taxon>
        <taxon>Streptophyta</taxon>
        <taxon>Embryophyta</taxon>
        <taxon>Tracheophyta</taxon>
        <taxon>Spermatophyta</taxon>
        <taxon>Magnoliopsida</taxon>
        <taxon>Liliopsida</taxon>
        <taxon>Poales</taxon>
        <taxon>Poaceae</taxon>
        <taxon>BOP clade</taxon>
        <taxon>Pooideae</taxon>
        <taxon>Triticodae</taxon>
        <taxon>Triticeae</taxon>
        <taxon>Triticinae</taxon>
        <taxon>Aegilops</taxon>
    </lineage>
</organism>
<dbReference type="ExpressionAtlas" id="M8D2Z5">
    <property type="expression patterns" value="baseline"/>
</dbReference>
<sequence length="288" mass="32658">MSVARFSPHHPRKKSAIVRLSFRRRSYEGDEMTEMTFRLCFADKTDDKFSWLGEVPVPAESGPEAAVFDRRDTVGRLLLPTYPTTMFGENDGDGVSPVLYLKIFDSFDKEISPRLKDSIKETKKVKGFPGDNIVPYTERLKILAGIINPEDLQLSTLKTFRSRCCLDPSTSSTRDPLSASFIDSDPLCHWNDLDSAIVTSPRVVSLAEKNHVDSASYKLHKEIVLREDFKEYFAKFGKVRICAINAGNTKGRKTIRRPIQIGGCMSFRYEWRSEDIAHLSPGIEALLW</sequence>
<dbReference type="PANTHER" id="PTHR31558">
    <property type="entry name" value="CW14 PROTEIN"/>
    <property type="match status" value="1"/>
</dbReference>
<dbReference type="AlphaFoldDB" id="M8D2Z5"/>
<name>M8D2Z5_AEGTA</name>
<proteinExistence type="predicted"/>
<dbReference type="EnsemblPlants" id="EMT30641">
    <property type="protein sequence ID" value="EMT30641"/>
    <property type="gene ID" value="F775_25068"/>
</dbReference>
<reference evidence="1" key="1">
    <citation type="submission" date="2015-06" db="UniProtKB">
        <authorList>
            <consortium name="EnsemblPlants"/>
        </authorList>
    </citation>
    <scope>IDENTIFICATION</scope>
</reference>